<dbReference type="Proteomes" id="UP000008064">
    <property type="component" value="Unassembled WGS sequence"/>
</dbReference>
<dbReference type="Pfam" id="PF00106">
    <property type="entry name" value="adh_short"/>
    <property type="match status" value="1"/>
</dbReference>
<keyword evidence="3" id="KW-0560">Oxidoreductase</keyword>
<dbReference type="Gene3D" id="3.40.50.720">
    <property type="entry name" value="NAD(P)-binding Rossmann-like Domain"/>
    <property type="match status" value="2"/>
</dbReference>
<proteinExistence type="inferred from homology"/>
<organism>
    <name type="scientific">Serpula lacrymans var. lacrymans (strain S7.9)</name>
    <name type="common">Dry rot fungus</name>
    <dbReference type="NCBI Taxonomy" id="578457"/>
    <lineage>
        <taxon>Eukaryota</taxon>
        <taxon>Fungi</taxon>
        <taxon>Dikarya</taxon>
        <taxon>Basidiomycota</taxon>
        <taxon>Agaricomycotina</taxon>
        <taxon>Agaricomycetes</taxon>
        <taxon>Agaricomycetidae</taxon>
        <taxon>Boletales</taxon>
        <taxon>Coniophorineae</taxon>
        <taxon>Serpulaceae</taxon>
        <taxon>Serpula</taxon>
    </lineage>
</organism>
<dbReference type="InterPro" id="IPR036291">
    <property type="entry name" value="NAD(P)-bd_dom_sf"/>
</dbReference>
<accession>F8PA89</accession>
<dbReference type="PANTHER" id="PTHR24320:SF282">
    <property type="entry name" value="WW DOMAIN-CONTAINING OXIDOREDUCTASE"/>
    <property type="match status" value="1"/>
</dbReference>
<dbReference type="RefSeq" id="XP_007323521.1">
    <property type="nucleotide sequence ID" value="XM_007323459.1"/>
</dbReference>
<keyword evidence="2" id="KW-0521">NADP</keyword>
<dbReference type="SUPFAM" id="SSF51735">
    <property type="entry name" value="NAD(P)-binding Rossmann-fold domains"/>
    <property type="match status" value="1"/>
</dbReference>
<protein>
    <recommendedName>
        <fullName evidence="5">NAD(P)-binding protein</fullName>
    </recommendedName>
</protein>
<evidence type="ECO:0000256" key="2">
    <source>
        <dbReference type="ARBA" id="ARBA00022857"/>
    </source>
</evidence>
<comment type="similarity">
    <text evidence="1">Belongs to the short-chain dehydrogenases/reductases (SDR) family.</text>
</comment>
<dbReference type="InterPro" id="IPR002347">
    <property type="entry name" value="SDR_fam"/>
</dbReference>
<name>F8PA89_SERL9</name>
<evidence type="ECO:0000256" key="1">
    <source>
        <dbReference type="ARBA" id="ARBA00006484"/>
    </source>
</evidence>
<reference evidence="4" key="1">
    <citation type="submission" date="2011-04" db="EMBL/GenBank/DDBJ databases">
        <title>Evolution of plant cell wall degrading machinery underlies the functional diversity of forest fungi.</title>
        <authorList>
            <consortium name="US DOE Joint Genome Institute (JGI-PGF)"/>
            <person name="Eastwood D.C."/>
            <person name="Floudas D."/>
            <person name="Binder M."/>
            <person name="Majcherczyk A."/>
            <person name="Schneider P."/>
            <person name="Aerts A."/>
            <person name="Asiegbu F.O."/>
            <person name="Baker S.E."/>
            <person name="Barry K."/>
            <person name="Bendiksby M."/>
            <person name="Blumentritt M."/>
            <person name="Coutinho P.M."/>
            <person name="Cullen D."/>
            <person name="Cullen D."/>
            <person name="Gathman A."/>
            <person name="Goodell B."/>
            <person name="Henrissat B."/>
            <person name="Ihrmark K."/>
            <person name="Kauserud H."/>
            <person name="Kohler A."/>
            <person name="LaButti K."/>
            <person name="Lapidus A."/>
            <person name="Lavin J.L."/>
            <person name="Lee Y.-H."/>
            <person name="Lindquist E."/>
            <person name="Lilly W."/>
            <person name="Lucas S."/>
            <person name="Morin E."/>
            <person name="Murat C."/>
            <person name="Oguiza J.A."/>
            <person name="Park J."/>
            <person name="Pisabarro A.G."/>
            <person name="Riley R."/>
            <person name="Rosling A."/>
            <person name="Salamov A."/>
            <person name="Schmidt O."/>
            <person name="Schmutz J."/>
            <person name="Skrede I."/>
            <person name="Stenlid J."/>
            <person name="Wiebenga A."/>
            <person name="Xie X."/>
            <person name="Kues U."/>
            <person name="Hibbett D.S."/>
            <person name="Hoffmeister D."/>
            <person name="Hogberg N."/>
            <person name="Martin F."/>
            <person name="Grigoriev I.V."/>
            <person name="Watkinson S.C."/>
        </authorList>
    </citation>
    <scope>NUCLEOTIDE SEQUENCE</scope>
    <source>
        <strain evidence="4">S7.9</strain>
    </source>
</reference>
<dbReference type="HOGENOM" id="CLU_010194_44_6_1"/>
<dbReference type="PANTHER" id="PTHR24320">
    <property type="entry name" value="RETINOL DEHYDROGENASE"/>
    <property type="match status" value="1"/>
</dbReference>
<dbReference type="GeneID" id="18809333"/>
<dbReference type="AlphaFoldDB" id="F8PA89"/>
<dbReference type="OrthoDB" id="191139at2759"/>
<evidence type="ECO:0000313" key="4">
    <source>
        <dbReference type="EMBL" id="EGO20086.1"/>
    </source>
</evidence>
<sequence>MGGHSSKQIHFNPVTDLPDLTGKVILITGGNAGIGYATVRHLARHGAKVYMAARNEAKAKEAIAQLNAEGLGPGNGEIVWLELDLKDIRNAKKAAEEFMTKEDKLDVLSTPFFFNHMISPFILTEALLPTLKRTAAEPNSDVRVVVVASEGHRYVPSGARFRNKEDLNKDCSKSYVPPFSRYCLTKLANILYAKELQRQFTVAGEHITVVSLHPGAVNTFAHKLYFESLVRVLIYPFFVTPDIGGWTPAFAAASNDVKEQAEKYQGAYLIPVGKVTEPSKKANSDELARELWETIERTLADIKDWRDC</sequence>
<dbReference type="GO" id="GO:0016491">
    <property type="term" value="F:oxidoreductase activity"/>
    <property type="evidence" value="ECO:0007669"/>
    <property type="project" value="UniProtKB-KW"/>
</dbReference>
<evidence type="ECO:0000256" key="3">
    <source>
        <dbReference type="ARBA" id="ARBA00023002"/>
    </source>
</evidence>
<dbReference type="PRINTS" id="PR00081">
    <property type="entry name" value="GDHRDH"/>
</dbReference>
<dbReference type="EMBL" id="GL945442">
    <property type="protein sequence ID" value="EGO20086.1"/>
    <property type="molecule type" value="Genomic_DNA"/>
</dbReference>
<evidence type="ECO:0008006" key="5">
    <source>
        <dbReference type="Google" id="ProtNLM"/>
    </source>
</evidence>
<gene>
    <name evidence="4" type="ORF">SERLADRAFT_352299</name>
</gene>
<dbReference type="KEGG" id="sla:SERLADRAFT_352299"/>